<dbReference type="SUPFAM" id="SSF50978">
    <property type="entry name" value="WD40 repeat-like"/>
    <property type="match status" value="1"/>
</dbReference>
<dbReference type="PROSITE" id="PS50082">
    <property type="entry name" value="WD_REPEATS_2"/>
    <property type="match status" value="2"/>
</dbReference>
<sequence>MSNLCDFCDAKLEASLNLFTLPCGYSVCFGHIESSLNLFNCFICNDHQINRDEYFSMKKNKFKLRELEYQKNLNELIEEQKVLETIRKDPQSFIDENVSFYKNLIDLQREELKLKLCSQIDEYSESLIIKLNTFGSRILPELVEDLKSLDKSCIRPENNLNLNFIGDKGSNIEERFEKLESFKSKLNILNEKINLIKQIGIAPQETNIELKLDDLFLQLNFSEKSNLIDLKSTSRKMTKSAHTGPIFFIYKFKKSQIFTASKDGNIHLWDTNTGEILKSLLGYKIEIKSLAINEANLLASLFINGEVIIWRKDFSDKNSIKSHSLIRCIELYGDYLITGHTNNEIRLWDLNLKESYFCLNGHTCAVYCLKLFDKDKILAGSNDRTIKLWNLKFLKCERTFRGSSGSIWSLEKLSQNEFISGSGDGTFRRYSQRGT</sequence>
<evidence type="ECO:0000313" key="5">
    <source>
        <dbReference type="Proteomes" id="UP000663879"/>
    </source>
</evidence>
<dbReference type="InterPro" id="IPR020472">
    <property type="entry name" value="WD40_PAC1"/>
</dbReference>
<evidence type="ECO:0000313" key="4">
    <source>
        <dbReference type="EMBL" id="CAF1068869.1"/>
    </source>
</evidence>
<dbReference type="InterPro" id="IPR036322">
    <property type="entry name" value="WD40_repeat_dom_sf"/>
</dbReference>
<dbReference type="PROSITE" id="PS00678">
    <property type="entry name" value="WD_REPEATS_1"/>
    <property type="match status" value="2"/>
</dbReference>
<proteinExistence type="predicted"/>
<feature type="repeat" description="WD" evidence="3">
    <location>
        <begin position="359"/>
        <end position="399"/>
    </location>
</feature>
<dbReference type="Gene3D" id="2.130.10.10">
    <property type="entry name" value="YVTN repeat-like/Quinoprotein amine dehydrogenase"/>
    <property type="match status" value="1"/>
</dbReference>
<evidence type="ECO:0000256" key="2">
    <source>
        <dbReference type="ARBA" id="ARBA00022737"/>
    </source>
</evidence>
<dbReference type="Proteomes" id="UP000663879">
    <property type="component" value="Unassembled WGS sequence"/>
</dbReference>
<dbReference type="EMBL" id="CAJNOC010006054">
    <property type="protein sequence ID" value="CAF1068869.1"/>
    <property type="molecule type" value="Genomic_DNA"/>
</dbReference>
<dbReference type="AlphaFoldDB" id="A0A814LUK7"/>
<dbReference type="InterPro" id="IPR001680">
    <property type="entry name" value="WD40_rpt"/>
</dbReference>
<dbReference type="OrthoDB" id="10226909at2759"/>
<dbReference type="SMART" id="SM00320">
    <property type="entry name" value="WD40"/>
    <property type="match status" value="5"/>
</dbReference>
<dbReference type="Pfam" id="PF00400">
    <property type="entry name" value="WD40"/>
    <property type="match status" value="3"/>
</dbReference>
<gene>
    <name evidence="4" type="ORF">OXX778_LOCUS19634</name>
</gene>
<dbReference type="PROSITE" id="PS50294">
    <property type="entry name" value="WD_REPEATS_REGION"/>
    <property type="match status" value="1"/>
</dbReference>
<keyword evidence="2" id="KW-0677">Repeat</keyword>
<dbReference type="PRINTS" id="PR00320">
    <property type="entry name" value="GPROTEINBRPT"/>
</dbReference>
<keyword evidence="1 3" id="KW-0853">WD repeat</keyword>
<reference evidence="4" key="1">
    <citation type="submission" date="2021-02" db="EMBL/GenBank/DDBJ databases">
        <authorList>
            <person name="Nowell W R."/>
        </authorList>
    </citation>
    <scope>NUCLEOTIDE SEQUENCE</scope>
    <source>
        <strain evidence="4">Ploen Becks lab</strain>
    </source>
</reference>
<keyword evidence="5" id="KW-1185">Reference proteome</keyword>
<dbReference type="InterPro" id="IPR015943">
    <property type="entry name" value="WD40/YVTN_repeat-like_dom_sf"/>
</dbReference>
<evidence type="ECO:0000256" key="1">
    <source>
        <dbReference type="ARBA" id="ARBA00022574"/>
    </source>
</evidence>
<protein>
    <submittedName>
        <fullName evidence="4">Uncharacterized protein</fullName>
    </submittedName>
</protein>
<comment type="caution">
    <text evidence="4">The sequence shown here is derived from an EMBL/GenBank/DDBJ whole genome shotgun (WGS) entry which is preliminary data.</text>
</comment>
<dbReference type="PANTHER" id="PTHR19848">
    <property type="entry name" value="WD40 REPEAT PROTEIN"/>
    <property type="match status" value="1"/>
</dbReference>
<feature type="repeat" description="WD" evidence="3">
    <location>
        <begin position="257"/>
        <end position="279"/>
    </location>
</feature>
<dbReference type="PANTHER" id="PTHR19848:SF8">
    <property type="entry name" value="F-BOX AND WD REPEAT DOMAIN CONTAINING 7"/>
    <property type="match status" value="1"/>
</dbReference>
<accession>A0A814LUK7</accession>
<organism evidence="4 5">
    <name type="scientific">Brachionus calyciflorus</name>
    <dbReference type="NCBI Taxonomy" id="104777"/>
    <lineage>
        <taxon>Eukaryota</taxon>
        <taxon>Metazoa</taxon>
        <taxon>Spiralia</taxon>
        <taxon>Gnathifera</taxon>
        <taxon>Rotifera</taxon>
        <taxon>Eurotatoria</taxon>
        <taxon>Monogononta</taxon>
        <taxon>Pseudotrocha</taxon>
        <taxon>Ploima</taxon>
        <taxon>Brachionidae</taxon>
        <taxon>Brachionus</taxon>
    </lineage>
</organism>
<dbReference type="InterPro" id="IPR019775">
    <property type="entry name" value="WD40_repeat_CS"/>
</dbReference>
<evidence type="ECO:0000256" key="3">
    <source>
        <dbReference type="PROSITE-ProRule" id="PRU00221"/>
    </source>
</evidence>
<name>A0A814LUK7_9BILA</name>